<comment type="caution">
    <text evidence="10">The sequence shown here is derived from an EMBL/GenBank/DDBJ whole genome shotgun (WGS) entry which is preliminary data.</text>
</comment>
<evidence type="ECO:0000256" key="5">
    <source>
        <dbReference type="ARBA" id="ARBA00023239"/>
    </source>
</evidence>
<dbReference type="GO" id="GO:0000287">
    <property type="term" value="F:magnesium ion binding"/>
    <property type="evidence" value="ECO:0007669"/>
    <property type="project" value="InterPro"/>
</dbReference>
<evidence type="ECO:0000313" key="8">
    <source>
        <dbReference type="EMBL" id="KAJ4744888.1"/>
    </source>
</evidence>
<dbReference type="SUPFAM" id="SSF48576">
    <property type="entry name" value="Terpenoid synthases"/>
    <property type="match status" value="1"/>
</dbReference>
<keyword evidence="11" id="KW-1185">Reference proteome</keyword>
<sequence>MDSSFNIAKQCLQRVPFQLLAHRRLPYAPLKIAPTKPCMVPHNTRHCVRNALSPISEPDLLESAQRRSAGYEPSAWGGYFISHSTTCLKPQEFVEGRIKELKEEVATTLRSTTDVVEMMNLVDTIERLGINYHFKREIEDALTYLLDAKLDDADLHQVALRFRLLRQHGFNVSSDEFYKFTHEGDNLDEKLCKDARGLLSLYNAGFLAIPGESILDEAILFARRQLKLMVHELKSPLKEQVLRALKTPLPRMMRRVETRFFIEEYEEDEKRNDILLELAKLDYNFVQSLHSKEIKDLSLWWKELDGVNDLKYARDRLVEIYTAFSLGTYYEPEFSRARMMLTKFYTLWVLMDDTFDIYGTYEECKLLNEAIQRWDEKAADSLPLYLRQLYLGYIRTINGFGDDLEPCEQYRMSYFIEAIKLRFSNSWMQEVVWRAEGYLPTFKERKKTTVDYVASADAVCAILIGIGEVVTEEILRWLTDLPEIVIDHTALARYTDDIVSYEREVTKSKQLPTTIACYMIENNLTKEQASEEFLFMRHELWKRLNQACLRPTVVPMPIIELFIDYNRAIETIYLHFDNGFNESIPLKELIAKLLVEPIPL</sequence>
<dbReference type="PANTHER" id="PTHR31225">
    <property type="entry name" value="OS04G0344100 PROTEIN-RELATED"/>
    <property type="match status" value="1"/>
</dbReference>
<comment type="cofactor">
    <cofactor evidence="1">
        <name>Mn(2+)</name>
        <dbReference type="ChEBI" id="CHEBI:29035"/>
    </cofactor>
</comment>
<feature type="domain" description="Terpene synthase metal-binding" evidence="7">
    <location>
        <begin position="302"/>
        <end position="542"/>
    </location>
</feature>
<evidence type="ECO:0000256" key="3">
    <source>
        <dbReference type="ARBA" id="ARBA00022723"/>
    </source>
</evidence>
<organism evidence="10 11">
    <name type="scientific">Rhynchospora pubera</name>
    <dbReference type="NCBI Taxonomy" id="906938"/>
    <lineage>
        <taxon>Eukaryota</taxon>
        <taxon>Viridiplantae</taxon>
        <taxon>Streptophyta</taxon>
        <taxon>Embryophyta</taxon>
        <taxon>Tracheophyta</taxon>
        <taxon>Spermatophyta</taxon>
        <taxon>Magnoliopsida</taxon>
        <taxon>Liliopsida</taxon>
        <taxon>Poales</taxon>
        <taxon>Cyperaceae</taxon>
        <taxon>Cyperoideae</taxon>
        <taxon>Rhynchosporeae</taxon>
        <taxon>Rhynchospora</taxon>
    </lineage>
</organism>
<dbReference type="CDD" id="cd00684">
    <property type="entry name" value="Terpene_cyclase_plant_C1"/>
    <property type="match status" value="1"/>
</dbReference>
<dbReference type="Proteomes" id="UP001140206">
    <property type="component" value="Chromosome 2"/>
</dbReference>
<dbReference type="SUPFAM" id="SSF48239">
    <property type="entry name" value="Terpenoid cyclases/Protein prenyltransferases"/>
    <property type="match status" value="1"/>
</dbReference>
<dbReference type="GO" id="GO:0016102">
    <property type="term" value="P:diterpenoid biosynthetic process"/>
    <property type="evidence" value="ECO:0007669"/>
    <property type="project" value="InterPro"/>
</dbReference>
<dbReference type="Gene3D" id="1.50.10.130">
    <property type="entry name" value="Terpene synthase, N-terminal domain"/>
    <property type="match status" value="1"/>
</dbReference>
<dbReference type="Pfam" id="PF01397">
    <property type="entry name" value="Terpene_synth"/>
    <property type="match status" value="1"/>
</dbReference>
<dbReference type="InterPro" id="IPR044814">
    <property type="entry name" value="Terpene_cyclase_plant_C1"/>
</dbReference>
<evidence type="ECO:0000256" key="2">
    <source>
        <dbReference type="ARBA" id="ARBA00001946"/>
    </source>
</evidence>
<evidence type="ECO:0000313" key="10">
    <source>
        <dbReference type="EMBL" id="KAJ4807304.1"/>
    </source>
</evidence>
<proteinExistence type="predicted"/>
<dbReference type="SFLD" id="SFLDG01019">
    <property type="entry name" value="Terpene_Cyclase_Like_1_C_Termi"/>
    <property type="match status" value="1"/>
</dbReference>
<evidence type="ECO:0000256" key="4">
    <source>
        <dbReference type="ARBA" id="ARBA00022842"/>
    </source>
</evidence>
<dbReference type="AlphaFoldDB" id="A0AAV8GNT2"/>
<accession>A0AAV8GNT2</accession>
<evidence type="ECO:0000259" key="6">
    <source>
        <dbReference type="Pfam" id="PF01397"/>
    </source>
</evidence>
<dbReference type="InterPro" id="IPR008930">
    <property type="entry name" value="Terpenoid_cyclase/PrenylTrfase"/>
</dbReference>
<gene>
    <name evidence="8" type="ORF">LUZ62_001284</name>
    <name evidence="10" type="ORF">LUZ62_019870</name>
    <name evidence="9" type="ORF">LUZ62_038314</name>
</gene>
<keyword evidence="5" id="KW-0456">Lyase</keyword>
<dbReference type="EMBL" id="JAMFTS010000001">
    <property type="protein sequence ID" value="KAJ4807304.1"/>
    <property type="molecule type" value="Genomic_DNA"/>
</dbReference>
<dbReference type="InterPro" id="IPR034741">
    <property type="entry name" value="Terpene_cyclase-like_1_C"/>
</dbReference>
<keyword evidence="4" id="KW-0460">Magnesium</keyword>
<dbReference type="InterPro" id="IPR050148">
    <property type="entry name" value="Terpene_synthase-like"/>
</dbReference>
<dbReference type="EMBL" id="JAMFTS010000002">
    <property type="protein sequence ID" value="KAJ4787068.1"/>
    <property type="molecule type" value="Genomic_DNA"/>
</dbReference>
<evidence type="ECO:0000259" key="7">
    <source>
        <dbReference type="Pfam" id="PF03936"/>
    </source>
</evidence>
<keyword evidence="3" id="KW-0479">Metal-binding</keyword>
<dbReference type="InterPro" id="IPR008949">
    <property type="entry name" value="Isoprenoid_synthase_dom_sf"/>
</dbReference>
<evidence type="ECO:0000256" key="1">
    <source>
        <dbReference type="ARBA" id="ARBA00001936"/>
    </source>
</evidence>
<protein>
    <submittedName>
        <fullName evidence="10">Sesquiterpene synthase</fullName>
    </submittedName>
</protein>
<evidence type="ECO:0000313" key="9">
    <source>
        <dbReference type="EMBL" id="KAJ4787068.1"/>
    </source>
</evidence>
<reference evidence="10" key="1">
    <citation type="submission" date="2022-08" db="EMBL/GenBank/DDBJ databases">
        <authorList>
            <person name="Marques A."/>
        </authorList>
    </citation>
    <scope>NUCLEOTIDE SEQUENCE</scope>
    <source>
        <strain evidence="10">RhyPub2mFocal</strain>
        <tissue evidence="10">Leaves</tissue>
    </source>
</reference>
<dbReference type="Pfam" id="PF03936">
    <property type="entry name" value="Terpene_synth_C"/>
    <property type="match status" value="1"/>
</dbReference>
<dbReference type="InterPro" id="IPR001906">
    <property type="entry name" value="Terpene_synth_N"/>
</dbReference>
<evidence type="ECO:0000313" key="11">
    <source>
        <dbReference type="Proteomes" id="UP001140206"/>
    </source>
</evidence>
<feature type="domain" description="Terpene synthase N-terminal" evidence="6">
    <location>
        <begin position="76"/>
        <end position="245"/>
    </location>
</feature>
<dbReference type="Proteomes" id="UP001140206">
    <property type="component" value="Chromosome 1"/>
</dbReference>
<dbReference type="EMBL" id="JAMFTS010000011">
    <property type="protein sequence ID" value="KAJ4744888.1"/>
    <property type="molecule type" value="Genomic_DNA"/>
</dbReference>
<name>A0AAV8GNT2_9POAL</name>
<dbReference type="SFLD" id="SFLDS00005">
    <property type="entry name" value="Isoprenoid_Synthase_Type_I"/>
    <property type="match status" value="1"/>
</dbReference>
<comment type="cofactor">
    <cofactor evidence="2">
        <name>Mg(2+)</name>
        <dbReference type="ChEBI" id="CHEBI:18420"/>
    </cofactor>
</comment>
<dbReference type="GO" id="GO:0010333">
    <property type="term" value="F:terpene synthase activity"/>
    <property type="evidence" value="ECO:0007669"/>
    <property type="project" value="InterPro"/>
</dbReference>
<dbReference type="PANTHER" id="PTHR31225:SF93">
    <property type="entry name" value="ALPHA-HUMULENE_(-)-(E)-BETA-CARYOPHYLLENE SYNTHASE"/>
    <property type="match status" value="1"/>
</dbReference>
<dbReference type="InterPro" id="IPR005630">
    <property type="entry name" value="Terpene_synthase_metal-bd"/>
</dbReference>
<dbReference type="Gene3D" id="1.10.600.10">
    <property type="entry name" value="Farnesyl Diphosphate Synthase"/>
    <property type="match status" value="1"/>
</dbReference>
<dbReference type="InterPro" id="IPR036965">
    <property type="entry name" value="Terpene_synth_N_sf"/>
</dbReference>